<dbReference type="GeneID" id="89490899"/>
<evidence type="ECO:0000313" key="3">
    <source>
        <dbReference type="Proteomes" id="UP001252207"/>
    </source>
</evidence>
<protein>
    <recommendedName>
        <fullName evidence="1">HTH cro/C1-type domain-containing protein</fullName>
    </recommendedName>
</protein>
<dbReference type="PROSITE" id="PS50943">
    <property type="entry name" value="HTH_CROC1"/>
    <property type="match status" value="1"/>
</dbReference>
<sequence>MSKSHPKVIKSREQYREYMDEFLSLFGKNLDNDQDMKDRYELLGVVIRDYESREFPPEKPSAIDAILFEMDERGLSHSDMVEYFGSRSKVSEVLNGKRGLSQTMIKKLHLGLGIPYDILFQDPESIVDEPRNEIKVINNNIIVKKYDDIEDTNEWSAHGVSAMPMDLNLAKPPASEEIH</sequence>
<organism evidence="2 3">
    <name type="scientific">Providencia huaxiensis</name>
    <dbReference type="NCBI Taxonomy" id="2027290"/>
    <lineage>
        <taxon>Bacteria</taxon>
        <taxon>Pseudomonadati</taxon>
        <taxon>Pseudomonadota</taxon>
        <taxon>Gammaproteobacteria</taxon>
        <taxon>Enterobacterales</taxon>
        <taxon>Morganellaceae</taxon>
        <taxon>Providencia</taxon>
    </lineage>
</organism>
<dbReference type="InterPro" id="IPR039060">
    <property type="entry name" value="Antitox_HigA"/>
</dbReference>
<dbReference type="PANTHER" id="PTHR40455:SF1">
    <property type="entry name" value="ANTITOXIN HIGA"/>
    <property type="match status" value="1"/>
</dbReference>
<proteinExistence type="predicted"/>
<dbReference type="SMART" id="SM00530">
    <property type="entry name" value="HTH_XRE"/>
    <property type="match status" value="1"/>
</dbReference>
<dbReference type="InterPro" id="IPR010982">
    <property type="entry name" value="Lambda_DNA-bd_dom_sf"/>
</dbReference>
<name>A0ABU2IZJ2_9GAMM</name>
<dbReference type="Proteomes" id="UP001252207">
    <property type="component" value="Unassembled WGS sequence"/>
</dbReference>
<evidence type="ECO:0000259" key="1">
    <source>
        <dbReference type="PROSITE" id="PS50943"/>
    </source>
</evidence>
<dbReference type="SUPFAM" id="SSF47413">
    <property type="entry name" value="lambda repressor-like DNA-binding domains"/>
    <property type="match status" value="1"/>
</dbReference>
<dbReference type="RefSeq" id="WP_240105865.1">
    <property type="nucleotide sequence ID" value="NZ_CP145912.1"/>
</dbReference>
<dbReference type="Gene3D" id="1.10.260.40">
    <property type="entry name" value="lambda repressor-like DNA-binding domains"/>
    <property type="match status" value="1"/>
</dbReference>
<keyword evidence="3" id="KW-1185">Reference proteome</keyword>
<comment type="caution">
    <text evidence="2">The sequence shown here is derived from an EMBL/GenBank/DDBJ whole genome shotgun (WGS) entry which is preliminary data.</text>
</comment>
<accession>A0ABU2IZJ2</accession>
<dbReference type="CDD" id="cd00093">
    <property type="entry name" value="HTH_XRE"/>
    <property type="match status" value="1"/>
</dbReference>
<dbReference type="EMBL" id="JANAVW010000001">
    <property type="protein sequence ID" value="MDT0134475.1"/>
    <property type="molecule type" value="Genomic_DNA"/>
</dbReference>
<gene>
    <name evidence="2" type="ORF">NLX89_14120</name>
</gene>
<dbReference type="InterPro" id="IPR001387">
    <property type="entry name" value="Cro/C1-type_HTH"/>
</dbReference>
<dbReference type="PANTHER" id="PTHR40455">
    <property type="entry name" value="ANTITOXIN HIGA"/>
    <property type="match status" value="1"/>
</dbReference>
<evidence type="ECO:0000313" key="2">
    <source>
        <dbReference type="EMBL" id="MDT0134475.1"/>
    </source>
</evidence>
<reference evidence="2 3" key="1">
    <citation type="submission" date="2022-06" db="EMBL/GenBank/DDBJ databases">
        <title>Chromosome and plasmid sequencings of Enterobacteriales species co-exiting double carbapenemases.</title>
        <authorList>
            <person name="Fu Y."/>
        </authorList>
    </citation>
    <scope>NUCLEOTIDE SEQUENCE [LARGE SCALE GENOMIC DNA]</scope>
    <source>
        <strain evidence="2 3">21030615019</strain>
    </source>
</reference>
<feature type="domain" description="HTH cro/C1-type" evidence="1">
    <location>
        <begin position="66"/>
        <end position="119"/>
    </location>
</feature>